<protein>
    <submittedName>
        <fullName evidence="1">Flavodoxin</fullName>
    </submittedName>
</protein>
<reference evidence="1" key="1">
    <citation type="submission" date="2019-04" db="EMBL/GenBank/DDBJ databases">
        <title>Microbes associate with the intestines of laboratory mice.</title>
        <authorList>
            <person name="Navarre W."/>
            <person name="Wong E."/>
            <person name="Huang K."/>
            <person name="Tropini C."/>
            <person name="Ng K."/>
            <person name="Yu B."/>
        </authorList>
    </citation>
    <scope>NUCLEOTIDE SEQUENCE</scope>
    <source>
        <strain evidence="1">NM09_H32</strain>
    </source>
</reference>
<comment type="caution">
    <text evidence="1">The sequence shown here is derived from an EMBL/GenBank/DDBJ whole genome shotgun (WGS) entry which is preliminary data.</text>
</comment>
<evidence type="ECO:0000313" key="1">
    <source>
        <dbReference type="EMBL" id="TGY66721.1"/>
    </source>
</evidence>
<proteinExistence type="predicted"/>
<gene>
    <name evidence="1" type="ORF">E5336_02720</name>
</gene>
<dbReference type="EMBL" id="SRYG01000004">
    <property type="protein sequence ID" value="TGY66721.1"/>
    <property type="molecule type" value="Genomic_DNA"/>
</dbReference>
<organism evidence="1 2">
    <name type="scientific">Dubosiella muris</name>
    <dbReference type="NCBI Taxonomy" id="3038133"/>
    <lineage>
        <taxon>Bacteria</taxon>
        <taxon>Bacillati</taxon>
        <taxon>Bacillota</taxon>
        <taxon>Erysipelotrichia</taxon>
        <taxon>Erysipelotrichales</taxon>
        <taxon>Erysipelotrichaceae</taxon>
        <taxon>Dubosiella</taxon>
    </lineage>
</organism>
<sequence>MEKTLVVYFGGQNPSQSTMTKVAKEIAEMTGADLFEIKPVHPYSKKEEDCVNEALRELDSNARPGIVEPLPDLAGYSTVILGFPNWCGTAPMPVFTFLDAKQKNGELAGKRVVPFVINAGSGPQNCITDLKASYPEAALDEGSSFISGKYDSAIPLALEWAQTIM</sequence>
<name>A0AC61R8X8_9FIRM</name>
<dbReference type="Proteomes" id="UP000308836">
    <property type="component" value="Unassembled WGS sequence"/>
</dbReference>
<accession>A0AC61R8X8</accession>
<keyword evidence="2" id="KW-1185">Reference proteome</keyword>
<evidence type="ECO:0000313" key="2">
    <source>
        <dbReference type="Proteomes" id="UP000308836"/>
    </source>
</evidence>